<proteinExistence type="inferred from homology"/>
<dbReference type="EMBL" id="FOOK01000033">
    <property type="protein sequence ID" value="SFG43034.1"/>
    <property type="molecule type" value="Genomic_DNA"/>
</dbReference>
<dbReference type="GO" id="GO:0031388">
    <property type="term" value="P:organic acid phosphorylation"/>
    <property type="evidence" value="ECO:0007669"/>
    <property type="project" value="UniProtKB-UniRule"/>
</dbReference>
<dbReference type="Gene3D" id="3.40.50.10350">
    <property type="entry name" value="Glycerate kinase, domain 1"/>
    <property type="match status" value="1"/>
</dbReference>
<accession>A0A1I2RQT3</accession>
<evidence type="ECO:0000256" key="1">
    <source>
        <dbReference type="ARBA" id="ARBA00006284"/>
    </source>
</evidence>
<sequence>MRVLIAPDSFKGSMSSREAGERMAAGLRAALSSAEVEQVLLADGGEGTVDALVRACGGKKVFLRVTGPLGDPVEAAYGLLADGRVVLEVAAASGLPLVPEGKRDPWRATSRGTGELLRHALKHNPPEIVIGLGGSATVDGGIGLLQALGVRFLDREGRDVPAGGQALGLVERIDASGIDPRIFHTRIVAACDVDNPLTGPEGAVPVFAPQKGAGPEVLSRLAAGMEHYARQLDAAGKPVSRLPGGGAAGGVGAALAALCGAELVSGFPLIARVMALEEKIAVSDLVLTGEGRMDGQSLHGKAPVGLARMAKRHEVPVVAFAGAVGEDAERLHREGFAAVLPIVDGPIPLEEAMRRGGELLERSVYRFFRGAAAIGRLLDRSSPPEEESARIHDL</sequence>
<organism evidence="5 6">
    <name type="scientific">Planifilum fulgidum</name>
    <dbReference type="NCBI Taxonomy" id="201973"/>
    <lineage>
        <taxon>Bacteria</taxon>
        <taxon>Bacillati</taxon>
        <taxon>Bacillota</taxon>
        <taxon>Bacilli</taxon>
        <taxon>Bacillales</taxon>
        <taxon>Thermoactinomycetaceae</taxon>
        <taxon>Planifilum</taxon>
    </lineage>
</organism>
<keyword evidence="2 4" id="KW-0808">Transferase</keyword>
<evidence type="ECO:0000256" key="3">
    <source>
        <dbReference type="ARBA" id="ARBA00022777"/>
    </source>
</evidence>
<dbReference type="Pfam" id="PF02595">
    <property type="entry name" value="Gly_kinase"/>
    <property type="match status" value="1"/>
</dbReference>
<dbReference type="AlphaFoldDB" id="A0A1I2RQT3"/>
<dbReference type="Proteomes" id="UP000198661">
    <property type="component" value="Unassembled WGS sequence"/>
</dbReference>
<comment type="similarity">
    <text evidence="1 4">Belongs to the glycerate kinase type-1 family.</text>
</comment>
<dbReference type="STRING" id="201973.SAMN04488025_13324"/>
<name>A0A1I2RQT3_9BACL</name>
<dbReference type="NCBIfam" id="TIGR00045">
    <property type="entry name" value="glycerate kinase"/>
    <property type="match status" value="1"/>
</dbReference>
<dbReference type="InterPro" id="IPR018197">
    <property type="entry name" value="Glycerate_kinase_RE-like"/>
</dbReference>
<evidence type="ECO:0000313" key="5">
    <source>
        <dbReference type="EMBL" id="SFG43034.1"/>
    </source>
</evidence>
<dbReference type="InterPro" id="IPR036129">
    <property type="entry name" value="Glycerate_kinase_sf"/>
</dbReference>
<dbReference type="PANTHER" id="PTHR21599">
    <property type="entry name" value="GLYCERATE KINASE"/>
    <property type="match status" value="1"/>
</dbReference>
<dbReference type="RefSeq" id="WP_177199196.1">
    <property type="nucleotide sequence ID" value="NZ_FOOK01000033.1"/>
</dbReference>
<evidence type="ECO:0000256" key="4">
    <source>
        <dbReference type="PIRNR" id="PIRNR006078"/>
    </source>
</evidence>
<keyword evidence="3 4" id="KW-0418">Kinase</keyword>
<dbReference type="GO" id="GO:0008887">
    <property type="term" value="F:glycerate kinase activity"/>
    <property type="evidence" value="ECO:0007669"/>
    <property type="project" value="UniProtKB-UniRule"/>
</dbReference>
<dbReference type="PANTHER" id="PTHR21599:SF0">
    <property type="entry name" value="GLYCERATE KINASE"/>
    <property type="match status" value="1"/>
</dbReference>
<gene>
    <name evidence="5" type="ORF">SAMN04488025_13324</name>
</gene>
<dbReference type="InterPro" id="IPR018193">
    <property type="entry name" value="Glyc_kinase_flavodox-like_fold"/>
</dbReference>
<evidence type="ECO:0000256" key="2">
    <source>
        <dbReference type="ARBA" id="ARBA00022679"/>
    </source>
</evidence>
<dbReference type="SUPFAM" id="SSF110738">
    <property type="entry name" value="Glycerate kinase I"/>
    <property type="match status" value="1"/>
</dbReference>
<dbReference type="Gene3D" id="3.90.1510.10">
    <property type="entry name" value="Glycerate kinase, domain 2"/>
    <property type="match status" value="1"/>
</dbReference>
<reference evidence="5 6" key="1">
    <citation type="submission" date="2016-10" db="EMBL/GenBank/DDBJ databases">
        <authorList>
            <person name="de Groot N.N."/>
        </authorList>
    </citation>
    <scope>NUCLEOTIDE SEQUENCE [LARGE SCALE GENOMIC DNA]</scope>
    <source>
        <strain evidence="5 6">DSM 44945</strain>
    </source>
</reference>
<dbReference type="InterPro" id="IPR004381">
    <property type="entry name" value="Glycerate_kinase"/>
</dbReference>
<keyword evidence="6" id="KW-1185">Reference proteome</keyword>
<evidence type="ECO:0000313" key="6">
    <source>
        <dbReference type="Proteomes" id="UP000198661"/>
    </source>
</evidence>
<protein>
    <submittedName>
        <fullName evidence="5">Glycerate kinase</fullName>
    </submittedName>
</protein>
<dbReference type="PIRSF" id="PIRSF006078">
    <property type="entry name" value="GlxK"/>
    <property type="match status" value="1"/>
</dbReference>